<keyword evidence="2" id="KW-1185">Reference proteome</keyword>
<dbReference type="EMBL" id="CP013290">
    <property type="protein sequence ID" value="APH01238.1"/>
    <property type="molecule type" value="Genomic_DNA"/>
</dbReference>
<proteinExistence type="predicted"/>
<reference evidence="1 2" key="1">
    <citation type="submission" date="2015-11" db="EMBL/GenBank/DDBJ databases">
        <authorList>
            <person name="Zhang Y."/>
            <person name="Guo Z."/>
        </authorList>
    </citation>
    <scope>NUCLEOTIDE SEQUENCE [LARGE SCALE GENOMIC DNA]</scope>
    <source>
        <strain evidence="1 2">YFY001</strain>
    </source>
</reference>
<dbReference type="InterPro" id="IPR034660">
    <property type="entry name" value="DinB/YfiT-like"/>
</dbReference>
<gene>
    <name evidence="1" type="ORF">ASJ30_06495</name>
</gene>
<evidence type="ECO:0000313" key="1">
    <source>
        <dbReference type="EMBL" id="APH01238.1"/>
    </source>
</evidence>
<evidence type="ECO:0008006" key="3">
    <source>
        <dbReference type="Google" id="ProtNLM"/>
    </source>
</evidence>
<name>A0A1L3MFZ4_9MICO</name>
<dbReference type="SUPFAM" id="SSF109854">
    <property type="entry name" value="DinB/YfiT-like putative metalloenzymes"/>
    <property type="match status" value="1"/>
</dbReference>
<accession>A0A1L3MFZ4</accession>
<dbReference type="Proteomes" id="UP000182938">
    <property type="component" value="Chromosome"/>
</dbReference>
<evidence type="ECO:0000313" key="2">
    <source>
        <dbReference type="Proteomes" id="UP000182938"/>
    </source>
</evidence>
<protein>
    <recommendedName>
        <fullName evidence="3">Mycothiol-dependent maleylpyruvate isomerase metal-binding domain-containing protein</fullName>
    </recommendedName>
</protein>
<dbReference type="RefSeq" id="WP_072624394.1">
    <property type="nucleotide sequence ID" value="NZ_CP013290.1"/>
</dbReference>
<sequence length="220" mass="23838">MDDAQLLARTADNRRLFADVLDSLGEGHARDATLCTDWDVRTLAGHMLQPVHVPSWRFLLTAARHRSMARACDVHAARLGDRPLAQIAAELRHPARTGSKPWYIGWAGPFTDSCIHLRDLAEPQGLDATVPLEHWQAALGIIASPRGRESFVPTPGLLDGLRWEATDTDWVHDPTDEGGDPGPTVTGTSEALAMVMSGRPAYLDRIGGDGAATVRERLGG</sequence>
<dbReference type="AlphaFoldDB" id="A0A1L3MFZ4"/>
<organism evidence="1 2">
    <name type="scientific">Janibacter indicus</name>
    <dbReference type="NCBI Taxonomy" id="857417"/>
    <lineage>
        <taxon>Bacteria</taxon>
        <taxon>Bacillati</taxon>
        <taxon>Actinomycetota</taxon>
        <taxon>Actinomycetes</taxon>
        <taxon>Micrococcales</taxon>
        <taxon>Intrasporangiaceae</taxon>
        <taxon>Janibacter</taxon>
    </lineage>
</organism>
<dbReference type="KEGG" id="jte:ASJ30_06495"/>